<keyword evidence="3" id="KW-0201">Cytochrome c-type biogenesis</keyword>
<dbReference type="GO" id="GO:0017004">
    <property type="term" value="P:cytochrome complex assembly"/>
    <property type="evidence" value="ECO:0007669"/>
    <property type="project" value="UniProtKB-KW"/>
</dbReference>
<protein>
    <submittedName>
        <fullName evidence="8">Heme ABC exporter ATP-binding protein CcmA</fullName>
    </submittedName>
</protein>
<keyword evidence="2" id="KW-0547">Nucleotide-binding</keyword>
<dbReference type="InterPro" id="IPR003593">
    <property type="entry name" value="AAA+_ATPase"/>
</dbReference>
<gene>
    <name evidence="8" type="primary">ccmA</name>
    <name evidence="8" type="ORF">FJQ54_17215</name>
</gene>
<evidence type="ECO:0000256" key="5">
    <source>
        <dbReference type="ARBA" id="ARBA00022967"/>
    </source>
</evidence>
<evidence type="ECO:0000256" key="1">
    <source>
        <dbReference type="ARBA" id="ARBA00022448"/>
    </source>
</evidence>
<dbReference type="AlphaFoldDB" id="A0A501XDX0"/>
<dbReference type="GO" id="GO:0016887">
    <property type="term" value="F:ATP hydrolysis activity"/>
    <property type="evidence" value="ECO:0007669"/>
    <property type="project" value="InterPro"/>
</dbReference>
<dbReference type="InterPro" id="IPR005895">
    <property type="entry name" value="ABC_transptr_haem_export_CcmA"/>
</dbReference>
<evidence type="ECO:0000313" key="9">
    <source>
        <dbReference type="Proteomes" id="UP000319897"/>
    </source>
</evidence>
<dbReference type="GO" id="GO:0005524">
    <property type="term" value="F:ATP binding"/>
    <property type="evidence" value="ECO:0007669"/>
    <property type="project" value="UniProtKB-KW"/>
</dbReference>
<dbReference type="Pfam" id="PF00005">
    <property type="entry name" value="ABC_tran"/>
    <property type="match status" value="1"/>
</dbReference>
<evidence type="ECO:0000256" key="3">
    <source>
        <dbReference type="ARBA" id="ARBA00022748"/>
    </source>
</evidence>
<organism evidence="8 9">
    <name type="scientific">Sandaracinobacter neustonicus</name>
    <dbReference type="NCBI Taxonomy" id="1715348"/>
    <lineage>
        <taxon>Bacteria</taxon>
        <taxon>Pseudomonadati</taxon>
        <taxon>Pseudomonadota</taxon>
        <taxon>Alphaproteobacteria</taxon>
        <taxon>Sphingomonadales</taxon>
        <taxon>Sphingosinicellaceae</taxon>
        <taxon>Sandaracinobacter</taxon>
    </lineage>
</organism>
<dbReference type="SMART" id="SM00382">
    <property type="entry name" value="AAA"/>
    <property type="match status" value="1"/>
</dbReference>
<evidence type="ECO:0000256" key="6">
    <source>
        <dbReference type="ARBA" id="ARBA00023136"/>
    </source>
</evidence>
<sequence length="192" mass="19672">MASADCLEADGIALIRGGRLLFEALSFRLEPGGALLITGPNGVGKSSLLRLVAGLLAPDAGRLSNPFPTALLAGEQALKPDRRVAGELAFWAGLDGATAEAQAAAAEAMAVTALMEFRCGQLSSGQRQRVAIARTIASGARLWLLDEPTNALDSASEQRLLAAIAAHRAQGGLVIAATHQPLDLPGSGTLTL</sequence>
<proteinExistence type="predicted"/>
<dbReference type="PROSITE" id="PS00211">
    <property type="entry name" value="ABC_TRANSPORTER_1"/>
    <property type="match status" value="1"/>
</dbReference>
<evidence type="ECO:0000256" key="4">
    <source>
        <dbReference type="ARBA" id="ARBA00022840"/>
    </source>
</evidence>
<dbReference type="NCBIfam" id="TIGR01189">
    <property type="entry name" value="ccmA"/>
    <property type="match status" value="1"/>
</dbReference>
<evidence type="ECO:0000256" key="2">
    <source>
        <dbReference type="ARBA" id="ARBA00022741"/>
    </source>
</evidence>
<dbReference type="InterPro" id="IPR017871">
    <property type="entry name" value="ABC_transporter-like_CS"/>
</dbReference>
<keyword evidence="1" id="KW-0813">Transport</keyword>
<reference evidence="8 9" key="1">
    <citation type="submission" date="2019-06" db="EMBL/GenBank/DDBJ databases">
        <authorList>
            <person name="Lee I."/>
            <person name="Jang G.I."/>
            <person name="Hwang C.Y."/>
        </authorList>
    </citation>
    <scope>NUCLEOTIDE SEQUENCE [LARGE SCALE GENOMIC DNA]</scope>
    <source>
        <strain evidence="8 9">PAMC 28131</strain>
    </source>
</reference>
<evidence type="ECO:0000259" key="7">
    <source>
        <dbReference type="PROSITE" id="PS50893"/>
    </source>
</evidence>
<keyword evidence="6" id="KW-0472">Membrane</keyword>
<name>A0A501XDX0_9SPHN</name>
<keyword evidence="5" id="KW-1278">Translocase</keyword>
<dbReference type="GO" id="GO:0022857">
    <property type="term" value="F:transmembrane transporter activity"/>
    <property type="evidence" value="ECO:0007669"/>
    <property type="project" value="InterPro"/>
</dbReference>
<dbReference type="Proteomes" id="UP000319897">
    <property type="component" value="Unassembled WGS sequence"/>
</dbReference>
<keyword evidence="9" id="KW-1185">Reference proteome</keyword>
<comment type="caution">
    <text evidence="8">The sequence shown here is derived from an EMBL/GenBank/DDBJ whole genome shotgun (WGS) entry which is preliminary data.</text>
</comment>
<dbReference type="Gene3D" id="3.40.50.300">
    <property type="entry name" value="P-loop containing nucleotide triphosphate hydrolases"/>
    <property type="match status" value="1"/>
</dbReference>
<dbReference type="PANTHER" id="PTHR43499:SF1">
    <property type="entry name" value="ABC TRANSPORTER I FAMILY MEMBER 1"/>
    <property type="match status" value="1"/>
</dbReference>
<dbReference type="InterPro" id="IPR003439">
    <property type="entry name" value="ABC_transporter-like_ATP-bd"/>
</dbReference>
<dbReference type="SUPFAM" id="SSF52540">
    <property type="entry name" value="P-loop containing nucleoside triphosphate hydrolases"/>
    <property type="match status" value="1"/>
</dbReference>
<dbReference type="PROSITE" id="PS50893">
    <property type="entry name" value="ABC_TRANSPORTER_2"/>
    <property type="match status" value="1"/>
</dbReference>
<dbReference type="PANTHER" id="PTHR43499">
    <property type="entry name" value="ABC TRANSPORTER I FAMILY MEMBER 1"/>
    <property type="match status" value="1"/>
</dbReference>
<dbReference type="RefSeq" id="WP_140929633.1">
    <property type="nucleotide sequence ID" value="NZ_VFSU01000034.1"/>
</dbReference>
<dbReference type="InterPro" id="IPR027417">
    <property type="entry name" value="P-loop_NTPase"/>
</dbReference>
<keyword evidence="4 8" id="KW-0067">ATP-binding</keyword>
<dbReference type="OrthoDB" id="9800654at2"/>
<dbReference type="EMBL" id="VFSU01000034">
    <property type="protein sequence ID" value="TPE58781.1"/>
    <property type="molecule type" value="Genomic_DNA"/>
</dbReference>
<feature type="domain" description="ABC transporter" evidence="7">
    <location>
        <begin position="7"/>
        <end position="190"/>
    </location>
</feature>
<evidence type="ECO:0000313" key="8">
    <source>
        <dbReference type="EMBL" id="TPE58781.1"/>
    </source>
</evidence>
<accession>A0A501XDX0</accession>